<organism evidence="1 2">
    <name type="scientific">Methanolapillus millepedarum</name>
    <dbReference type="NCBI Taxonomy" id="3028296"/>
    <lineage>
        <taxon>Archaea</taxon>
        <taxon>Methanobacteriati</taxon>
        <taxon>Methanobacteriota</taxon>
        <taxon>Stenosarchaea group</taxon>
        <taxon>Methanomicrobia</taxon>
        <taxon>Methanosarcinales</taxon>
        <taxon>Methanosarcinaceae</taxon>
        <taxon>Methanolapillus</taxon>
    </lineage>
</organism>
<evidence type="ECO:0000313" key="1">
    <source>
        <dbReference type="EMBL" id="WNY24487.1"/>
    </source>
</evidence>
<gene>
    <name evidence="1" type="ORF">MsAc7_00090</name>
</gene>
<keyword evidence="2" id="KW-1185">Reference proteome</keyword>
<dbReference type="RefSeq" id="WP_338102573.1">
    <property type="nucleotide sequence ID" value="NZ_CP131060.1"/>
</dbReference>
<protein>
    <recommendedName>
        <fullName evidence="3">DUF4065 domain-containing protein</fullName>
    </recommendedName>
</protein>
<dbReference type="EMBL" id="CP131060">
    <property type="protein sequence ID" value="WNY24487.1"/>
    <property type="molecule type" value="Genomic_DNA"/>
</dbReference>
<name>A0AA96ZV58_9EURY</name>
<reference evidence="1 2" key="1">
    <citation type="submission" date="2023-07" db="EMBL/GenBank/DDBJ databases">
        <title>Closed genoem sequence of Methanosarcinaceae archaeon Ac7.</title>
        <authorList>
            <person name="Poehlein A."/>
            <person name="Protasov E."/>
            <person name="Platt K."/>
            <person name="Reeh H."/>
            <person name="Daniel R."/>
            <person name="Brune A."/>
        </authorList>
    </citation>
    <scope>NUCLEOTIDE SEQUENCE [LARGE SCALE GENOMIC DNA]</scope>
    <source>
        <strain evidence="1 2">Ac7</strain>
    </source>
</reference>
<dbReference type="AlphaFoldDB" id="A0AA96ZV58"/>
<accession>A0AA96ZV58</accession>
<evidence type="ECO:0000313" key="2">
    <source>
        <dbReference type="Proteomes" id="UP001303587"/>
    </source>
</evidence>
<proteinExistence type="predicted"/>
<dbReference type="Proteomes" id="UP001303587">
    <property type="component" value="Chromosome"/>
</dbReference>
<sequence>MELDDKEKLIIYSIGSNNQPIKTKIEYQKLLFLVSTIFPQFKEDLDFEPYNYGPYSEVADVLIEEFMVMGYVLTDTNQKAPYYSLASDGLDEYTKIQSEDNFSEIRDIVDKTKRFVDELSDKELLVYVYVNYPEYIENSIIWDRLEKELPRIFDSLVAKNVITSEDKEKLMQKYG</sequence>
<evidence type="ECO:0008006" key="3">
    <source>
        <dbReference type="Google" id="ProtNLM"/>
    </source>
</evidence>
<dbReference type="GeneID" id="89229129"/>